<evidence type="ECO:0000259" key="9">
    <source>
        <dbReference type="Pfam" id="PF02463"/>
    </source>
</evidence>
<keyword evidence="2 7" id="KW-0963">Cytoplasm</keyword>
<dbReference type="KEGG" id="lck:HN018_19820"/>
<feature type="coiled-coil region" evidence="7">
    <location>
        <begin position="1307"/>
        <end position="1348"/>
    </location>
</feature>
<feature type="domain" description="RecF/RecN/SMC N-terminal" evidence="9">
    <location>
        <begin position="6"/>
        <end position="1493"/>
    </location>
</feature>
<dbReference type="PIRSF" id="PIRSF005719">
    <property type="entry name" value="SMC"/>
    <property type="match status" value="1"/>
</dbReference>
<dbReference type="InterPro" id="IPR027417">
    <property type="entry name" value="P-loop_NTPase"/>
</dbReference>
<name>A0A6M8HU01_9PROT</name>
<dbReference type="InterPro" id="IPR011890">
    <property type="entry name" value="SMC_prok"/>
</dbReference>
<feature type="region of interest" description="Disordered" evidence="8">
    <location>
        <begin position="959"/>
        <end position="991"/>
    </location>
</feature>
<dbReference type="Proteomes" id="UP000500767">
    <property type="component" value="Chromosome"/>
</dbReference>
<dbReference type="GO" id="GO:0006260">
    <property type="term" value="P:DNA replication"/>
    <property type="evidence" value="ECO:0007669"/>
    <property type="project" value="UniProtKB-UniRule"/>
</dbReference>
<dbReference type="CDD" id="cd03278">
    <property type="entry name" value="ABC_SMC_barmotin"/>
    <property type="match status" value="1"/>
</dbReference>
<evidence type="ECO:0000256" key="6">
    <source>
        <dbReference type="ARBA" id="ARBA00023125"/>
    </source>
</evidence>
<evidence type="ECO:0000256" key="5">
    <source>
        <dbReference type="ARBA" id="ARBA00023054"/>
    </source>
</evidence>
<dbReference type="SUPFAM" id="SSF52540">
    <property type="entry name" value="P-loop containing nucleoside triphosphate hydrolases"/>
    <property type="match status" value="1"/>
</dbReference>
<reference evidence="10 11" key="1">
    <citation type="journal article" date="2014" name="World J. Microbiol. Biotechnol.">
        <title>Biodiversity and physiological characteristics of Antarctic and Arctic lichens-associated bacteria.</title>
        <authorList>
            <person name="Lee Y.M."/>
            <person name="Kim E.H."/>
            <person name="Lee H.K."/>
            <person name="Hong S.G."/>
        </authorList>
    </citation>
    <scope>NUCLEOTIDE SEQUENCE [LARGE SCALE GENOMIC DNA]</scope>
    <source>
        <strain evidence="10 11">PAMC 26569</strain>
    </source>
</reference>
<dbReference type="PANTHER" id="PTHR43977">
    <property type="entry name" value="STRUCTURAL MAINTENANCE OF CHROMOSOMES PROTEIN 3"/>
    <property type="match status" value="1"/>
</dbReference>
<keyword evidence="6 7" id="KW-0238">DNA-binding</keyword>
<evidence type="ECO:0000313" key="10">
    <source>
        <dbReference type="EMBL" id="QKE91983.1"/>
    </source>
</evidence>
<comment type="function">
    <text evidence="7">Required for chromosome condensation and partitioning.</text>
</comment>
<dbReference type="InterPro" id="IPR003395">
    <property type="entry name" value="RecF/RecN/SMC_N"/>
</dbReference>
<sequence>MPVRFARLRIAGFKSFAEPVSVEILPGLTGIVGPNGCGKSNVVEALRWAMGESSARSLRGGEMDDLIFAGTASRPARNLAEVVLTLEEATGLAPPPFHEQHELQISRRIERGSGSFYRVNGREARARDVQTLFADLASGARSSAMVSQGRVSAIVSARPEERRSILEEAAGITGLHARRHEAELKLRATDGNMVRVEDLRLQLDARVQALSEQAQQAGRYREVGTQLRTAETTLLALLHARAARAVIDAGAARIATRSALEEAGHHLARAVTAEQEAEAAVPALREAEAETRSLAERRRIEAETAAQEGDRARREAEQADARLGHAVRDRDEAAARLADARDALSRLAGERDALDAAAYSLPGRRDAEEARLVRLREQMQMAEHAVQVTAGAATSAQAAHAESARDRAGADARLSRVQAVLVQLGQESTDAEALLPGPAQLEAHEQACIDAARALEMAGDALEAAQAAHAGASRAADAARIEAAETRRLHQLASQAVQDTETRAARLMADHAALTLRLQQAEAGLLPLAEREAVSDAMTMADAARTAAATALEGAEAGRAAAVSARIESGAQLQEAGRQRSQLETTLRQAEAAHAGAVVQHDTVSRNHADALAAIPPAELLDTARSARAAADATLGAVQARLADADAAHEAANEAARDAAAALSACRDAHGRLGAEVDGLAQALAVGDDHGAAWDQGWRTLADELDVPDGLEAALAAFLADGLEAACDADAPRAWLDLPAMDLEPLPAGAVALDTLVVAPARLSRALSRAGLTDSAADAALRQAELQPGQCLVTRDGGLWRWDGYRTMPGLASQAALRLQLRNRLRDTRAGHQDAAAAIAPAEQRSARCIADCDATLAEARSARTARAVAEQVLDTARTGEAEAGRRDAEARVRRDALAPHLARTVAARDESGHALQAALAALDALADAATLAATHAASVQLETEAVAAEDQARSVRRAAEARLQQARADASDRLGRHAESENASGALKPLLESTRDEAAAATARFRAAQDALSGLTAPDVGDLTLRDALERAASANRMEQVARTERRTAEASLATCLAERDQLATAVRDGSSRLDALAVRQESSLAEQDEVARLVRSLAEAAALLADPVEAATQANSAREDLGAIRVEEREVAEARAALGAEQAGHDARRGPLEAGLADWLARTAAAEASLGSAEARLADAMTEQARLAAGPAEAEARTLALDAAGRLATEAQQAAHDRLEQADTALHDAQIERRTREAGLVDAREGVLRADARQEQAQAILDQILAETPEPPDFVPADLSDSAETSLRRRIARLTRERDEIGPVNLRAELELQSAVERIAVIEHEALEIQEAVNHLRSQIDQLNRDGRARLLAVFEIVDKHFQALFARMFNGGRAHLGMVGSDDPLSAGLEIYAQPPGKKLATLSLLSGGEQALTALSLIFAVFRCNPAPVCVLDEVDAPLDDANVDRFCALLGDMVQETGTRFLVVTHHQLTMAHMDRLYGVTMQERGVSRVLSVDLARATEMVG</sequence>
<gene>
    <name evidence="7" type="primary">smc</name>
    <name evidence="10" type="ORF">HN018_19820</name>
</gene>
<feature type="compositionally biased region" description="Basic and acidic residues" evidence="8">
    <location>
        <begin position="970"/>
        <end position="981"/>
    </location>
</feature>
<keyword evidence="3 7" id="KW-0547">Nucleotide-binding</keyword>
<organism evidence="10 11">
    <name type="scientific">Lichenicola cladoniae</name>
    <dbReference type="NCBI Taxonomy" id="1484109"/>
    <lineage>
        <taxon>Bacteria</taxon>
        <taxon>Pseudomonadati</taxon>
        <taxon>Pseudomonadota</taxon>
        <taxon>Alphaproteobacteria</taxon>
        <taxon>Acetobacterales</taxon>
        <taxon>Acetobacteraceae</taxon>
        <taxon>Lichenicola</taxon>
    </lineage>
</organism>
<dbReference type="EMBL" id="CP053708">
    <property type="protein sequence ID" value="QKE91983.1"/>
    <property type="molecule type" value="Genomic_DNA"/>
</dbReference>
<dbReference type="GO" id="GO:0007059">
    <property type="term" value="P:chromosome segregation"/>
    <property type="evidence" value="ECO:0007669"/>
    <property type="project" value="UniProtKB-UniRule"/>
</dbReference>
<accession>A0A6M8HU01</accession>
<evidence type="ECO:0000256" key="7">
    <source>
        <dbReference type="HAMAP-Rule" id="MF_01894"/>
    </source>
</evidence>
<evidence type="ECO:0000256" key="2">
    <source>
        <dbReference type="ARBA" id="ARBA00022490"/>
    </source>
</evidence>
<keyword evidence="5 7" id="KW-0175">Coiled coil</keyword>
<proteinExistence type="inferred from homology"/>
<evidence type="ECO:0000256" key="1">
    <source>
        <dbReference type="ARBA" id="ARBA00004496"/>
    </source>
</evidence>
<dbReference type="GO" id="GO:0030261">
    <property type="term" value="P:chromosome condensation"/>
    <property type="evidence" value="ECO:0007669"/>
    <property type="project" value="InterPro"/>
</dbReference>
<evidence type="ECO:0000256" key="4">
    <source>
        <dbReference type="ARBA" id="ARBA00022840"/>
    </source>
</evidence>
<comment type="subunit">
    <text evidence="7">Homodimer.</text>
</comment>
<dbReference type="FunFam" id="3.40.50.300:FF:000901">
    <property type="entry name" value="Chromosome partition protein Smc"/>
    <property type="match status" value="1"/>
</dbReference>
<dbReference type="Pfam" id="PF02463">
    <property type="entry name" value="SMC_N"/>
    <property type="match status" value="1"/>
</dbReference>
<keyword evidence="4 7" id="KW-0067">ATP-binding</keyword>
<dbReference type="GO" id="GO:0005524">
    <property type="term" value="F:ATP binding"/>
    <property type="evidence" value="ECO:0007669"/>
    <property type="project" value="UniProtKB-UniRule"/>
</dbReference>
<dbReference type="GO" id="GO:0016887">
    <property type="term" value="F:ATP hydrolysis activity"/>
    <property type="evidence" value="ECO:0007669"/>
    <property type="project" value="InterPro"/>
</dbReference>
<comment type="subcellular location">
    <subcellularLocation>
        <location evidence="1 7">Cytoplasm</location>
    </subcellularLocation>
</comment>
<dbReference type="RefSeq" id="WP_171833666.1">
    <property type="nucleotide sequence ID" value="NZ_CP053708.1"/>
</dbReference>
<comment type="domain">
    <text evidence="7">Contains large globular domains required for ATP hydrolysis at each terminus and a third globular domain forming a flexible hinge near the middle of the molecule. These domains are separated by coiled-coil structures.</text>
</comment>
<feature type="binding site" evidence="7">
    <location>
        <begin position="34"/>
        <end position="41"/>
    </location>
    <ligand>
        <name>ATP</name>
        <dbReference type="ChEBI" id="CHEBI:30616"/>
    </ligand>
</feature>
<keyword evidence="11" id="KW-1185">Reference proteome</keyword>
<dbReference type="GO" id="GO:0005737">
    <property type="term" value="C:cytoplasm"/>
    <property type="evidence" value="ECO:0007669"/>
    <property type="project" value="UniProtKB-SubCell"/>
</dbReference>
<comment type="similarity">
    <text evidence="7">Belongs to the SMC family.</text>
</comment>
<protein>
    <recommendedName>
        <fullName evidence="7">Chromosome partition protein Smc</fullName>
    </recommendedName>
</protein>
<dbReference type="Gene3D" id="3.40.50.300">
    <property type="entry name" value="P-loop containing nucleotide triphosphate hydrolases"/>
    <property type="match status" value="2"/>
</dbReference>
<comment type="caution">
    <text evidence="7">Lacks conserved residue(s) required for the propagation of feature annotation.</text>
</comment>
<dbReference type="GO" id="GO:0003677">
    <property type="term" value="F:DNA binding"/>
    <property type="evidence" value="ECO:0007669"/>
    <property type="project" value="UniProtKB-UniRule"/>
</dbReference>
<evidence type="ECO:0000256" key="8">
    <source>
        <dbReference type="SAM" id="MobiDB-lite"/>
    </source>
</evidence>
<feature type="region of interest" description="Disordered" evidence="8">
    <location>
        <begin position="296"/>
        <end position="327"/>
    </location>
</feature>
<evidence type="ECO:0000256" key="3">
    <source>
        <dbReference type="ARBA" id="ARBA00022741"/>
    </source>
</evidence>
<dbReference type="InterPro" id="IPR024704">
    <property type="entry name" value="SMC"/>
</dbReference>
<dbReference type="GO" id="GO:0007062">
    <property type="term" value="P:sister chromatid cohesion"/>
    <property type="evidence" value="ECO:0007669"/>
    <property type="project" value="InterPro"/>
</dbReference>
<evidence type="ECO:0000313" key="11">
    <source>
        <dbReference type="Proteomes" id="UP000500767"/>
    </source>
</evidence>
<dbReference type="HAMAP" id="MF_01894">
    <property type="entry name" value="Smc_prok"/>
    <property type="match status" value="1"/>
</dbReference>